<keyword evidence="6" id="KW-1185">Reference proteome</keyword>
<evidence type="ECO:0000259" key="4">
    <source>
        <dbReference type="SMART" id="SM00347"/>
    </source>
</evidence>
<sequence length="189" mass="21632">MSEADHIPRDNHDEITELSVRILALLGQVTERFDSDENESSWQWFAQHSSNQRIVDLMRESTATTLRVLDAIGRLEPANGITISEQFHIPKGTVSKITRRLIAKDLITQEALPKNKKEILFRLTPLGKELFEVHRAFDEQMERGFLSFLQHYNADELRLLTRVLHDATEASFLTLGLQAPSQPEKKGDD</sequence>
<protein>
    <recommendedName>
        <fullName evidence="4">HTH marR-type domain-containing protein</fullName>
    </recommendedName>
</protein>
<dbReference type="PANTHER" id="PTHR35790:SF4">
    <property type="entry name" value="HTH-TYPE TRANSCRIPTIONAL REGULATOR PCHR"/>
    <property type="match status" value="1"/>
</dbReference>
<dbReference type="AlphaFoldDB" id="A0A8J3IKQ0"/>
<keyword evidence="2" id="KW-0238">DNA-binding</keyword>
<evidence type="ECO:0000256" key="3">
    <source>
        <dbReference type="ARBA" id="ARBA00023163"/>
    </source>
</evidence>
<feature type="domain" description="HTH marR-type" evidence="4">
    <location>
        <begin position="54"/>
        <end position="157"/>
    </location>
</feature>
<dbReference type="SMART" id="SM00347">
    <property type="entry name" value="HTH_MARR"/>
    <property type="match status" value="1"/>
</dbReference>
<dbReference type="GO" id="GO:0003677">
    <property type="term" value="F:DNA binding"/>
    <property type="evidence" value="ECO:0007669"/>
    <property type="project" value="UniProtKB-KW"/>
</dbReference>
<dbReference type="Gene3D" id="1.10.10.10">
    <property type="entry name" value="Winged helix-like DNA-binding domain superfamily/Winged helix DNA-binding domain"/>
    <property type="match status" value="1"/>
</dbReference>
<dbReference type="InterPro" id="IPR036390">
    <property type="entry name" value="WH_DNA-bd_sf"/>
</dbReference>
<dbReference type="EMBL" id="BNJK01000001">
    <property type="protein sequence ID" value="GHO94250.1"/>
    <property type="molecule type" value="Genomic_DNA"/>
</dbReference>
<dbReference type="SUPFAM" id="SSF46785">
    <property type="entry name" value="Winged helix' DNA-binding domain"/>
    <property type="match status" value="1"/>
</dbReference>
<evidence type="ECO:0000256" key="1">
    <source>
        <dbReference type="ARBA" id="ARBA00023015"/>
    </source>
</evidence>
<evidence type="ECO:0000256" key="2">
    <source>
        <dbReference type="ARBA" id="ARBA00023125"/>
    </source>
</evidence>
<gene>
    <name evidence="5" type="ORF">KSF_042980</name>
</gene>
<proteinExistence type="predicted"/>
<dbReference type="InterPro" id="IPR000835">
    <property type="entry name" value="HTH_MarR-typ"/>
</dbReference>
<dbReference type="InterPro" id="IPR036388">
    <property type="entry name" value="WH-like_DNA-bd_sf"/>
</dbReference>
<evidence type="ECO:0000313" key="5">
    <source>
        <dbReference type="EMBL" id="GHO94250.1"/>
    </source>
</evidence>
<dbReference type="Pfam" id="PF01047">
    <property type="entry name" value="MarR"/>
    <property type="match status" value="1"/>
</dbReference>
<dbReference type="InterPro" id="IPR052067">
    <property type="entry name" value="Metal_resp_HTH_trans_reg"/>
</dbReference>
<dbReference type="GO" id="GO:0003700">
    <property type="term" value="F:DNA-binding transcription factor activity"/>
    <property type="evidence" value="ECO:0007669"/>
    <property type="project" value="InterPro"/>
</dbReference>
<evidence type="ECO:0000313" key="6">
    <source>
        <dbReference type="Proteomes" id="UP000597444"/>
    </source>
</evidence>
<reference evidence="5" key="1">
    <citation type="submission" date="2020-10" db="EMBL/GenBank/DDBJ databases">
        <title>Taxonomic study of unclassified bacteria belonging to the class Ktedonobacteria.</title>
        <authorList>
            <person name="Yabe S."/>
            <person name="Wang C.M."/>
            <person name="Zheng Y."/>
            <person name="Sakai Y."/>
            <person name="Cavaletti L."/>
            <person name="Monciardini P."/>
            <person name="Donadio S."/>
        </authorList>
    </citation>
    <scope>NUCLEOTIDE SEQUENCE</scope>
    <source>
        <strain evidence="5">ID150040</strain>
    </source>
</reference>
<dbReference type="Proteomes" id="UP000597444">
    <property type="component" value="Unassembled WGS sequence"/>
</dbReference>
<accession>A0A8J3IKQ0</accession>
<dbReference type="InterPro" id="IPR023187">
    <property type="entry name" value="Tscrpt_reg_MarR-type_CS"/>
</dbReference>
<keyword evidence="1" id="KW-0805">Transcription regulation</keyword>
<comment type="caution">
    <text evidence="5">The sequence shown here is derived from an EMBL/GenBank/DDBJ whole genome shotgun (WGS) entry which is preliminary data.</text>
</comment>
<name>A0A8J3IKQ0_9CHLR</name>
<dbReference type="PROSITE" id="PS01117">
    <property type="entry name" value="HTH_MARR_1"/>
    <property type="match status" value="1"/>
</dbReference>
<dbReference type="RefSeq" id="WP_220204997.1">
    <property type="nucleotide sequence ID" value="NZ_BNJK01000001.1"/>
</dbReference>
<keyword evidence="3" id="KW-0804">Transcription</keyword>
<organism evidence="5 6">
    <name type="scientific">Reticulibacter mediterranei</name>
    <dbReference type="NCBI Taxonomy" id="2778369"/>
    <lineage>
        <taxon>Bacteria</taxon>
        <taxon>Bacillati</taxon>
        <taxon>Chloroflexota</taxon>
        <taxon>Ktedonobacteria</taxon>
        <taxon>Ktedonobacterales</taxon>
        <taxon>Reticulibacteraceae</taxon>
        <taxon>Reticulibacter</taxon>
    </lineage>
</organism>
<dbReference type="PANTHER" id="PTHR35790">
    <property type="entry name" value="HTH-TYPE TRANSCRIPTIONAL REGULATOR PCHR"/>
    <property type="match status" value="1"/>
</dbReference>